<name>A0ABN9RQY4_9DINO</name>
<reference evidence="2" key="1">
    <citation type="submission" date="2023-10" db="EMBL/GenBank/DDBJ databases">
        <authorList>
            <person name="Chen Y."/>
            <person name="Shah S."/>
            <person name="Dougan E. K."/>
            <person name="Thang M."/>
            <person name="Chan C."/>
        </authorList>
    </citation>
    <scope>NUCLEOTIDE SEQUENCE [LARGE SCALE GENOMIC DNA]</scope>
</reference>
<evidence type="ECO:0008006" key="4">
    <source>
        <dbReference type="Google" id="ProtNLM"/>
    </source>
</evidence>
<dbReference type="Proteomes" id="UP001189429">
    <property type="component" value="Unassembled WGS sequence"/>
</dbReference>
<evidence type="ECO:0000313" key="2">
    <source>
        <dbReference type="EMBL" id="CAK0821451.1"/>
    </source>
</evidence>
<dbReference type="EMBL" id="CAUYUJ010007652">
    <property type="protein sequence ID" value="CAK0821451.1"/>
    <property type="molecule type" value="Genomic_DNA"/>
</dbReference>
<protein>
    <recommendedName>
        <fullName evidence="4">Amine oxidase</fullName>
    </recommendedName>
</protein>
<feature type="region of interest" description="Disordered" evidence="1">
    <location>
        <begin position="128"/>
        <end position="162"/>
    </location>
</feature>
<gene>
    <name evidence="2" type="ORF">PCOR1329_LOCUS22778</name>
</gene>
<organism evidence="2 3">
    <name type="scientific">Prorocentrum cordatum</name>
    <dbReference type="NCBI Taxonomy" id="2364126"/>
    <lineage>
        <taxon>Eukaryota</taxon>
        <taxon>Sar</taxon>
        <taxon>Alveolata</taxon>
        <taxon>Dinophyceae</taxon>
        <taxon>Prorocentrales</taxon>
        <taxon>Prorocentraceae</taxon>
        <taxon>Prorocentrum</taxon>
    </lineage>
</organism>
<evidence type="ECO:0000256" key="1">
    <source>
        <dbReference type="SAM" id="MobiDB-lite"/>
    </source>
</evidence>
<evidence type="ECO:0000313" key="3">
    <source>
        <dbReference type="Proteomes" id="UP001189429"/>
    </source>
</evidence>
<comment type="caution">
    <text evidence="2">The sequence shown here is derived from an EMBL/GenBank/DDBJ whole genome shotgun (WGS) entry which is preliminary data.</text>
</comment>
<keyword evidence="3" id="KW-1185">Reference proteome</keyword>
<proteinExistence type="predicted"/>
<feature type="region of interest" description="Disordered" evidence="1">
    <location>
        <begin position="253"/>
        <end position="332"/>
    </location>
</feature>
<feature type="non-terminal residue" evidence="2">
    <location>
        <position position="1"/>
    </location>
</feature>
<accession>A0ABN9RQY4</accession>
<sequence length="846" mass="91385">AGQRMLVQWERGKSPQERALIAPATAEEFQTVMGRTVPATVGVECQWWAATPDGDTYPHMLHAKGVYSAMELDRRGRGRPASTIGRQLDTEAEPYNAEWNPSPAFSLECLESVTGMSFDVMLRTALAHSDAQEEPEAEGPGPPAQAPASKKPDQTEKSCHHRLSKSAGEYLGMITDLSVMLSFAISGIGLALYHGYAVIYFTTQAPKDASLDARVLGICDTSEEGRRLSWRDAVSEFSETEWPKFPISGLVMASPSEVEDGGHHPDGRRKMREGRSEHQASASSHECKGGQAALQSSVDKQRSDITKLKAQIATPGKAGSKCDEPGSTPSRLRDAAADDGLRRMLFINSWMSARLAAVTWLGGREGSPDFNSLSLSQRVGVLDLRSRLASLGPSRASSAAALSELRRAAPGYLEEPAQPAAFAVDSVALPLDDVKCKPSEHLVGQASDMWRLFKAGMITFEEDTACAVAPFFVAKAGGRRRLVLDTREVSSYFHDPAMVELPTAGAWGGLRTREGDELVVEQVDIEAAFYRVEAPVGLSELMALPVISGKRTAPRLVMLPMGWNWSLYFCQHVVLAHVLKAGFREKDMISDRHAVKNIALSPSVATDVGGAAAVGVNRRQAQGGIAAVERELEAGGLRCKGIATAADEQPLAGLVFQQATGEARLPPGRPWKIRFALLEPASRKYVSGRAVFQLVGHCNWAALLRRPLLSFFSATYRRSRKAGDNARRPWPDVAPELRAAGALPGLAHLDARRSECWRHLGAGAAAAREHAYSSQLAAGLEQVNRDQDECGAGKVVACAGESAPGGLTTDRETQSDFVGLDTILVFPLDAWTSALFGRWARSENFL</sequence>
<feature type="non-terminal residue" evidence="2">
    <location>
        <position position="846"/>
    </location>
</feature>